<dbReference type="EMBL" id="BARV01006053">
    <property type="protein sequence ID" value="GAI07278.1"/>
    <property type="molecule type" value="Genomic_DNA"/>
</dbReference>
<dbReference type="InterPro" id="IPR011330">
    <property type="entry name" value="Glyco_hydro/deAcase_b/a-brl"/>
</dbReference>
<evidence type="ECO:0000313" key="1">
    <source>
        <dbReference type="EMBL" id="GAI07278.1"/>
    </source>
</evidence>
<dbReference type="Gene3D" id="3.20.20.370">
    <property type="entry name" value="Glycoside hydrolase/deacetylase"/>
    <property type="match status" value="1"/>
</dbReference>
<organism evidence="1">
    <name type="scientific">marine sediment metagenome</name>
    <dbReference type="NCBI Taxonomy" id="412755"/>
    <lineage>
        <taxon>unclassified sequences</taxon>
        <taxon>metagenomes</taxon>
        <taxon>ecological metagenomes</taxon>
    </lineage>
</organism>
<gene>
    <name evidence="1" type="ORF">S06H3_12360</name>
</gene>
<accession>X1KKS1</accession>
<name>X1KKS1_9ZZZZ</name>
<proteinExistence type="predicted"/>
<dbReference type="SUPFAM" id="SSF88713">
    <property type="entry name" value="Glycoside hydrolase/deacetylase"/>
    <property type="match status" value="1"/>
</dbReference>
<comment type="caution">
    <text evidence="1">The sequence shown here is derived from an EMBL/GenBank/DDBJ whole genome shotgun (WGS) entry which is preliminary data.</text>
</comment>
<reference evidence="1" key="1">
    <citation type="journal article" date="2014" name="Front. Microbiol.">
        <title>High frequency of phylogenetically diverse reductive dehalogenase-homologous genes in deep subseafloor sedimentary metagenomes.</title>
        <authorList>
            <person name="Kawai M."/>
            <person name="Futagami T."/>
            <person name="Toyoda A."/>
            <person name="Takaki Y."/>
            <person name="Nishi S."/>
            <person name="Hori S."/>
            <person name="Arai W."/>
            <person name="Tsubouchi T."/>
            <person name="Morono Y."/>
            <person name="Uchiyama I."/>
            <person name="Ito T."/>
            <person name="Fujiyama A."/>
            <person name="Inagaki F."/>
            <person name="Takami H."/>
        </authorList>
    </citation>
    <scope>NUCLEOTIDE SEQUENCE</scope>
    <source>
        <strain evidence="1">Expedition CK06-06</strain>
    </source>
</reference>
<dbReference type="AlphaFoldDB" id="X1KKS1"/>
<evidence type="ECO:0008006" key="2">
    <source>
        <dbReference type="Google" id="ProtNLM"/>
    </source>
</evidence>
<feature type="non-terminal residue" evidence="1">
    <location>
        <position position="1"/>
    </location>
</feature>
<protein>
    <recommendedName>
        <fullName evidence="2">NodB homology domain-containing protein</fullName>
    </recommendedName>
</protein>
<dbReference type="GO" id="GO:0005975">
    <property type="term" value="P:carbohydrate metabolic process"/>
    <property type="evidence" value="ECO:0007669"/>
    <property type="project" value="InterPro"/>
</dbReference>
<sequence>DVKSLGGSQDALKELKNQEIAVHCFEHKVFKDPLRNRKNFSRAKRLLQKVSIETYGLAVPYGAWNNSIGFVTEDLKFKYSSESSFSYDDLPSYPYINARLSDVLQIPVHPISPGTLLHAKNSIDVIKKYFGKIIEEKYSNDEPLFLYGHSEVISRYPSILEYIINVVKEKSEIWMGTYRDFYDWWMERENTNPEILIDGITLKMNGINKNSRLTFRIITPEGRNAIIPLKKEVDLEELKFTEMAKSRPFDKNKLKIKQGNFKLKLKEIENWIKR</sequence>